<keyword evidence="5" id="KW-1185">Reference proteome</keyword>
<evidence type="ECO:0000259" key="3">
    <source>
        <dbReference type="Pfam" id="PF12146"/>
    </source>
</evidence>
<proteinExistence type="predicted"/>
<name>A0A1H9HEX9_9RHOB</name>
<evidence type="ECO:0000256" key="1">
    <source>
        <dbReference type="ARBA" id="ARBA00022801"/>
    </source>
</evidence>
<keyword evidence="2" id="KW-0472">Membrane</keyword>
<keyword evidence="1 4" id="KW-0378">Hydrolase</keyword>
<protein>
    <submittedName>
        <fullName evidence="4">Lysophospholipase, alpha-beta hydrolase superfamily</fullName>
    </submittedName>
</protein>
<dbReference type="GO" id="GO:0016787">
    <property type="term" value="F:hydrolase activity"/>
    <property type="evidence" value="ECO:0007669"/>
    <property type="project" value="UniProtKB-KW"/>
</dbReference>
<dbReference type="InterPro" id="IPR029058">
    <property type="entry name" value="AB_hydrolase_fold"/>
</dbReference>
<dbReference type="AlphaFoldDB" id="A0A1H9HEX9"/>
<evidence type="ECO:0000313" key="5">
    <source>
        <dbReference type="Proteomes" id="UP000198634"/>
    </source>
</evidence>
<feature type="transmembrane region" description="Helical" evidence="2">
    <location>
        <begin position="7"/>
        <end position="25"/>
    </location>
</feature>
<dbReference type="SUPFAM" id="SSF53474">
    <property type="entry name" value="alpha/beta-Hydrolases"/>
    <property type="match status" value="1"/>
</dbReference>
<dbReference type="RefSeq" id="WP_245776404.1">
    <property type="nucleotide sequence ID" value="NZ_FOEP01000009.1"/>
</dbReference>
<dbReference type="PANTHER" id="PTHR43798:SF31">
    <property type="entry name" value="AB HYDROLASE SUPERFAMILY PROTEIN YCLE"/>
    <property type="match status" value="1"/>
</dbReference>
<dbReference type="EMBL" id="FOEP01000009">
    <property type="protein sequence ID" value="SEQ60875.1"/>
    <property type="molecule type" value="Genomic_DNA"/>
</dbReference>
<dbReference type="PANTHER" id="PTHR43798">
    <property type="entry name" value="MONOACYLGLYCEROL LIPASE"/>
    <property type="match status" value="1"/>
</dbReference>
<accession>A0A1H9HEX9</accession>
<dbReference type="GO" id="GO:0016020">
    <property type="term" value="C:membrane"/>
    <property type="evidence" value="ECO:0007669"/>
    <property type="project" value="TreeGrafter"/>
</dbReference>
<dbReference type="Gene3D" id="3.40.50.1820">
    <property type="entry name" value="alpha/beta hydrolase"/>
    <property type="match status" value="1"/>
</dbReference>
<organism evidence="4 5">
    <name type="scientific">Thalassovita taeanensis</name>
    <dbReference type="NCBI Taxonomy" id="657014"/>
    <lineage>
        <taxon>Bacteria</taxon>
        <taxon>Pseudomonadati</taxon>
        <taxon>Pseudomonadota</taxon>
        <taxon>Alphaproteobacteria</taxon>
        <taxon>Rhodobacterales</taxon>
        <taxon>Roseobacteraceae</taxon>
        <taxon>Thalassovita</taxon>
    </lineage>
</organism>
<evidence type="ECO:0000313" key="4">
    <source>
        <dbReference type="EMBL" id="SEQ60875.1"/>
    </source>
</evidence>
<keyword evidence="2" id="KW-0812">Transmembrane</keyword>
<reference evidence="4 5" key="1">
    <citation type="submission" date="2016-10" db="EMBL/GenBank/DDBJ databases">
        <authorList>
            <person name="de Groot N.N."/>
        </authorList>
    </citation>
    <scope>NUCLEOTIDE SEQUENCE [LARGE SCALE GENOMIC DNA]</scope>
    <source>
        <strain evidence="4 5">DSM 22007</strain>
    </source>
</reference>
<sequence>MMRVVRWIFGALVVSVAGLWLFGPYEPVDLSPRFDAAALGNDPAGYLVRAEAGVADLRAGAAKRVVWAVAEGVKTPLAVVYLHGFSASAEEIRPVPDRVAQALGANLVYARFAGHGRSGADAMAEGSVAAWMRDTSEALAVARAVGERVLIIGTSTGATLAAVAATQPDLMQDVVGMALISPNFGVNHAVAPLLTFPAARHWLPMIMGHRRAFAPRSAAQAAHWTTEYPSVAVFPMAALAGYAAGADYGAVTVPALFYFSDADQVVQPAQTRAVMARWGGPVSVAQPELGAGDDPLAHVIAGAIMSPGNTAAAVAAISVWQRGL</sequence>
<dbReference type="Pfam" id="PF12146">
    <property type="entry name" value="Hydrolase_4"/>
    <property type="match status" value="1"/>
</dbReference>
<dbReference type="Proteomes" id="UP000198634">
    <property type="component" value="Unassembled WGS sequence"/>
</dbReference>
<dbReference type="InterPro" id="IPR022742">
    <property type="entry name" value="Hydrolase_4"/>
</dbReference>
<evidence type="ECO:0000256" key="2">
    <source>
        <dbReference type="SAM" id="Phobius"/>
    </source>
</evidence>
<feature type="domain" description="Serine aminopeptidase S33" evidence="3">
    <location>
        <begin position="78"/>
        <end position="279"/>
    </location>
</feature>
<dbReference type="STRING" id="657014.SAMN04488092_10994"/>
<gene>
    <name evidence="4" type="ORF">SAMN04488092_10994</name>
</gene>
<dbReference type="InterPro" id="IPR050266">
    <property type="entry name" value="AB_hydrolase_sf"/>
</dbReference>
<keyword evidence="2" id="KW-1133">Transmembrane helix</keyword>